<evidence type="ECO:0000313" key="5">
    <source>
        <dbReference type="EMBL" id="VDO78896.1"/>
    </source>
</evidence>
<keyword evidence="1" id="KW-0436">Ligase</keyword>
<dbReference type="InterPro" id="IPR042099">
    <property type="entry name" value="ANL_N_sf"/>
</dbReference>
<organism evidence="7">
    <name type="scientific">Soboliphyme baturini</name>
    <dbReference type="NCBI Taxonomy" id="241478"/>
    <lineage>
        <taxon>Eukaryota</taxon>
        <taxon>Metazoa</taxon>
        <taxon>Ecdysozoa</taxon>
        <taxon>Nematoda</taxon>
        <taxon>Enoplea</taxon>
        <taxon>Dorylaimia</taxon>
        <taxon>Dioctophymatida</taxon>
        <taxon>Dioctophymatoidea</taxon>
        <taxon>Soboliphymatidae</taxon>
        <taxon>Soboliphyme</taxon>
    </lineage>
</organism>
<dbReference type="SUPFAM" id="SSF56801">
    <property type="entry name" value="Acetyl-CoA synthetase-like"/>
    <property type="match status" value="1"/>
</dbReference>
<keyword evidence="2" id="KW-0443">Lipid metabolism</keyword>
<dbReference type="PROSITE" id="PS00455">
    <property type="entry name" value="AMP_BINDING"/>
    <property type="match status" value="1"/>
</dbReference>
<dbReference type="Pfam" id="PF00501">
    <property type="entry name" value="AMP-binding"/>
    <property type="match status" value="1"/>
</dbReference>
<dbReference type="GO" id="GO:0016020">
    <property type="term" value="C:membrane"/>
    <property type="evidence" value="ECO:0007669"/>
    <property type="project" value="TreeGrafter"/>
</dbReference>
<dbReference type="InterPro" id="IPR020845">
    <property type="entry name" value="AMP-binding_CS"/>
</dbReference>
<evidence type="ECO:0000256" key="3">
    <source>
        <dbReference type="ARBA" id="ARBA00026121"/>
    </source>
</evidence>
<evidence type="ECO:0000256" key="2">
    <source>
        <dbReference type="ARBA" id="ARBA00022832"/>
    </source>
</evidence>
<keyword evidence="2" id="KW-0276">Fatty acid metabolism</keyword>
<reference evidence="5 6" key="2">
    <citation type="submission" date="2018-11" db="EMBL/GenBank/DDBJ databases">
        <authorList>
            <consortium name="Pathogen Informatics"/>
        </authorList>
    </citation>
    <scope>NUCLEOTIDE SEQUENCE [LARGE SCALE GENOMIC DNA]</scope>
</reference>
<evidence type="ECO:0000259" key="4">
    <source>
        <dbReference type="Pfam" id="PF00501"/>
    </source>
</evidence>
<dbReference type="WBParaSite" id="SBAD_0000004801-mRNA-1">
    <property type="protein sequence ID" value="SBAD_0000004801-mRNA-1"/>
    <property type="gene ID" value="SBAD_0000004801"/>
</dbReference>
<dbReference type="InterPro" id="IPR000873">
    <property type="entry name" value="AMP-dep_synth/lig_dom"/>
</dbReference>
<dbReference type="EMBL" id="UZAM01000046">
    <property type="protein sequence ID" value="VDO78896.1"/>
    <property type="molecule type" value="Genomic_DNA"/>
</dbReference>
<dbReference type="GO" id="GO:0004467">
    <property type="term" value="F:long-chain fatty acid-CoA ligase activity"/>
    <property type="evidence" value="ECO:0007669"/>
    <property type="project" value="UniProtKB-EC"/>
</dbReference>
<gene>
    <name evidence="5" type="ORF">SBAD_LOCUS40</name>
</gene>
<dbReference type="Gene3D" id="3.40.50.12780">
    <property type="entry name" value="N-terminal domain of ligase-like"/>
    <property type="match status" value="1"/>
</dbReference>
<dbReference type="OrthoDB" id="1700726at2759"/>
<sequence length="446" mass="49937">VVSSCQSAVFQPPTPECLATICYTSGTTGRPKGVMLSHENIVSDSSVMHIFQNVVIAPSDIAISYLPLAHMFERVLENCIFMVGGQVGYYSGDIKQLMDDIKCLQPTLLPLVPRVINRIYDKVLMEVSKSGLKKFLFDWAISSKMQDLKRGIVRTDTIWDKIIFRKVREGLGGRVRFALTGSAPTSSDVLTFIRVSLGCVVLEGYGQTECVAAASVTLEGDHSTGHVGTPIPCNKMKLVDVPEMNYYSRNGCGEICIWGQNVFLGYFKDPEKTAEVLDSDGWLHTGDIGEWTSNGALKLIDRKKHIFKLSQGEYIAPEKIENVYLKSRFVTQLYVHGESLKSCLVAVVVPDAEVLQKYCSKDDSLKNLRFDQLCRNETVKRVIFNDMIAEGKKGKLFSFEQVKDIYLHPEPFSIENNLLTPTLKAKRPALKEYFKQQIAQMYVALS</sequence>
<proteinExistence type="predicted"/>
<reference evidence="7" key="1">
    <citation type="submission" date="2016-06" db="UniProtKB">
        <authorList>
            <consortium name="WormBaseParasite"/>
        </authorList>
    </citation>
    <scope>IDENTIFICATION</scope>
</reference>
<keyword evidence="6" id="KW-1185">Reference proteome</keyword>
<dbReference type="EC" id="6.2.1.3" evidence="3"/>
<evidence type="ECO:0000313" key="6">
    <source>
        <dbReference type="Proteomes" id="UP000270296"/>
    </source>
</evidence>
<feature type="domain" description="AMP-dependent synthetase/ligase" evidence="4">
    <location>
        <begin position="11"/>
        <end position="267"/>
    </location>
</feature>
<dbReference type="PANTHER" id="PTHR43272:SF107">
    <property type="entry name" value="LONG-CHAIN-FATTY-ACID--COA LIGASE 5"/>
    <property type="match status" value="1"/>
</dbReference>
<name>A0A183I8U7_9BILA</name>
<accession>A0A183I8U7</accession>
<dbReference type="AlphaFoldDB" id="A0A183I8U7"/>
<protein>
    <recommendedName>
        <fullName evidence="3">long-chain-fatty-acid--CoA ligase</fullName>
        <ecNumber evidence="3">6.2.1.3</ecNumber>
    </recommendedName>
</protein>
<evidence type="ECO:0000256" key="1">
    <source>
        <dbReference type="ARBA" id="ARBA00022598"/>
    </source>
</evidence>
<dbReference type="GO" id="GO:0005783">
    <property type="term" value="C:endoplasmic reticulum"/>
    <property type="evidence" value="ECO:0007669"/>
    <property type="project" value="TreeGrafter"/>
</dbReference>
<evidence type="ECO:0000313" key="7">
    <source>
        <dbReference type="WBParaSite" id="SBAD_0000004801-mRNA-1"/>
    </source>
</evidence>
<dbReference type="PANTHER" id="PTHR43272">
    <property type="entry name" value="LONG-CHAIN-FATTY-ACID--COA LIGASE"/>
    <property type="match status" value="1"/>
</dbReference>
<dbReference type="Proteomes" id="UP000270296">
    <property type="component" value="Unassembled WGS sequence"/>
</dbReference>